<reference evidence="2 3" key="1">
    <citation type="submission" date="2020-08" db="EMBL/GenBank/DDBJ databases">
        <title>Streptomycin Non-resistant strain, P. mexicana.</title>
        <authorList>
            <person name="Ganesh-Kumar S."/>
            <person name="Zhe T."/>
            <person name="Yu Z."/>
            <person name="Min Y."/>
        </authorList>
    </citation>
    <scope>NUCLEOTIDE SEQUENCE [LARGE SCALE GENOMIC DNA]</scope>
    <source>
        <strain evidence="2 3">GTZY2</strain>
    </source>
</reference>
<dbReference type="AlphaFoldDB" id="A0A7G9TGS7"/>
<accession>A0A7G9TGS7</accession>
<dbReference type="Proteomes" id="UP000515838">
    <property type="component" value="Chromosome"/>
</dbReference>
<dbReference type="Gene3D" id="2.40.50.180">
    <property type="entry name" value="CheA-289, Domain 4"/>
    <property type="match status" value="1"/>
</dbReference>
<dbReference type="PROSITE" id="PS50851">
    <property type="entry name" value="CHEW"/>
    <property type="match status" value="1"/>
</dbReference>
<dbReference type="InterPro" id="IPR002545">
    <property type="entry name" value="CheW-lke_dom"/>
</dbReference>
<dbReference type="Pfam" id="PF01584">
    <property type="entry name" value="CheW"/>
    <property type="match status" value="1"/>
</dbReference>
<feature type="domain" description="CheW-like" evidence="1">
    <location>
        <begin position="7"/>
        <end position="150"/>
    </location>
</feature>
<evidence type="ECO:0000313" key="2">
    <source>
        <dbReference type="EMBL" id="QNN79302.1"/>
    </source>
</evidence>
<dbReference type="RefSeq" id="WP_187574453.1">
    <property type="nucleotide sequence ID" value="NZ_CP060731.1"/>
</dbReference>
<evidence type="ECO:0000313" key="3">
    <source>
        <dbReference type="Proteomes" id="UP000515838"/>
    </source>
</evidence>
<dbReference type="EMBL" id="CP060731">
    <property type="protein sequence ID" value="QNN79302.1"/>
    <property type="molecule type" value="Genomic_DNA"/>
</dbReference>
<dbReference type="SUPFAM" id="SSF50341">
    <property type="entry name" value="CheW-like"/>
    <property type="match status" value="1"/>
</dbReference>
<proteinExistence type="predicted"/>
<gene>
    <name evidence="2" type="ORF">IAE60_07840</name>
</gene>
<dbReference type="InterPro" id="IPR036061">
    <property type="entry name" value="CheW-like_dom_sf"/>
</dbReference>
<evidence type="ECO:0000259" key="1">
    <source>
        <dbReference type="PROSITE" id="PS50851"/>
    </source>
</evidence>
<dbReference type="GeneID" id="81470875"/>
<name>A0A7G9TGS7_PSEMX</name>
<protein>
    <submittedName>
        <fullName evidence="2">Chemotaxis protein CheW</fullName>
    </submittedName>
</protein>
<dbReference type="GO" id="GO:0007165">
    <property type="term" value="P:signal transduction"/>
    <property type="evidence" value="ECO:0007669"/>
    <property type="project" value="InterPro"/>
</dbReference>
<sequence>MAHSNDEIRGVLIQAGEHRLLLPNATVAEVLTRAPVEPIADMPDWLPGRIDWHGWPVPLVAFGRLSGNANEPVALNSKIVVLKALSGDKERPYFALLTPSFPRLVSVPRDGLLADATEEELPVGVKVRVLLGDEAAVLPDLEVVETMIGEALANAA</sequence>
<organism evidence="2 3">
    <name type="scientific">Pseudoxanthomonas mexicana</name>
    <dbReference type="NCBI Taxonomy" id="128785"/>
    <lineage>
        <taxon>Bacteria</taxon>
        <taxon>Pseudomonadati</taxon>
        <taxon>Pseudomonadota</taxon>
        <taxon>Gammaproteobacteria</taxon>
        <taxon>Lysobacterales</taxon>
        <taxon>Lysobacteraceae</taxon>
        <taxon>Pseudoxanthomonas</taxon>
    </lineage>
</organism>
<dbReference type="SMART" id="SM00260">
    <property type="entry name" value="CheW"/>
    <property type="match status" value="1"/>
</dbReference>
<dbReference type="GO" id="GO:0006935">
    <property type="term" value="P:chemotaxis"/>
    <property type="evidence" value="ECO:0007669"/>
    <property type="project" value="InterPro"/>
</dbReference>